<evidence type="ECO:0000313" key="2">
    <source>
        <dbReference type="Proteomes" id="UP001148662"/>
    </source>
</evidence>
<sequence>MALHNIKGLWRRSLGVGSPSSRIMGQEVHTHSADPVTLAVVGCGQRGNAYAAYALEDPTACKVVAIAEPRPKSRAEFAKAHTVDPTLVFNTWQELLAASTETIKLLGKRLADAVIIAVQDHLHLEVALAFAAQGYHILCEKPMATDVEGCLKMEAAVQKAGVIFGMGHVLRYSPYSKAITEIIRSGALGPLINIVHVEPVGYWHFAHSYVRGPWAKEKDTCFSLMTKSCHDIDIVCHWLYPSVPLRVSSFGSLQLYRKASKPPMAGAATRCLDCPIEQECAYSARKVYLEPVSQGNTGWPAQVLVDGIPDIENVTEALRSGPYGRCIYECDNDVCDNQVVNMEFSNGASVSFTMVAQTTLICERQTRMHFAFGEIVGDMKTFSLTDFRTGKTTKHFPKDEGGGHGGGDTGLIRSFVEAVRTKQQEVLGTDVKDVTKSHLTVFAAEKSRLEGKVIDCAAFEQELNWLYVELQCTAQSWHLDLCLPYWPVPQTSALFTTVIWDIHDWEMTRGHTLNTNERL</sequence>
<gene>
    <name evidence="1" type="ORF">NM688_g7478</name>
</gene>
<proteinExistence type="predicted"/>
<keyword evidence="2" id="KW-1185">Reference proteome</keyword>
<protein>
    <submittedName>
        <fullName evidence="1">Uncharacterized protein</fullName>
    </submittedName>
</protein>
<comment type="caution">
    <text evidence="1">The sequence shown here is derived from an EMBL/GenBank/DDBJ whole genome shotgun (WGS) entry which is preliminary data.</text>
</comment>
<organism evidence="1 2">
    <name type="scientific">Phlebia brevispora</name>
    <dbReference type="NCBI Taxonomy" id="194682"/>
    <lineage>
        <taxon>Eukaryota</taxon>
        <taxon>Fungi</taxon>
        <taxon>Dikarya</taxon>
        <taxon>Basidiomycota</taxon>
        <taxon>Agaricomycotina</taxon>
        <taxon>Agaricomycetes</taxon>
        <taxon>Polyporales</taxon>
        <taxon>Meruliaceae</taxon>
        <taxon>Phlebia</taxon>
    </lineage>
</organism>
<accession>A0ACC1S4R3</accession>
<reference evidence="1" key="1">
    <citation type="submission" date="2022-07" db="EMBL/GenBank/DDBJ databases">
        <title>Genome Sequence of Phlebia brevispora.</title>
        <authorList>
            <person name="Buettner E."/>
        </authorList>
    </citation>
    <scope>NUCLEOTIDE SEQUENCE</scope>
    <source>
        <strain evidence="1">MPL23</strain>
    </source>
</reference>
<name>A0ACC1S4R3_9APHY</name>
<dbReference type="EMBL" id="JANHOG010001757">
    <property type="protein sequence ID" value="KAJ3532063.1"/>
    <property type="molecule type" value="Genomic_DNA"/>
</dbReference>
<evidence type="ECO:0000313" key="1">
    <source>
        <dbReference type="EMBL" id="KAJ3532063.1"/>
    </source>
</evidence>
<dbReference type="Proteomes" id="UP001148662">
    <property type="component" value="Unassembled WGS sequence"/>
</dbReference>